<dbReference type="SUPFAM" id="SSF103647">
    <property type="entry name" value="TSP type-3 repeat"/>
    <property type="match status" value="1"/>
</dbReference>
<organism evidence="7 8">
    <name type="scientific">Kordia antarctica</name>
    <dbReference type="NCBI Taxonomy" id="1218801"/>
    <lineage>
        <taxon>Bacteria</taxon>
        <taxon>Pseudomonadati</taxon>
        <taxon>Bacteroidota</taxon>
        <taxon>Flavobacteriia</taxon>
        <taxon>Flavobacteriales</taxon>
        <taxon>Flavobacteriaceae</taxon>
        <taxon>Kordia</taxon>
    </lineage>
</organism>
<protein>
    <recommendedName>
        <fullName evidence="6">Calx-beta domain-containing protein</fullName>
    </recommendedName>
</protein>
<reference evidence="7 8" key="1">
    <citation type="journal article" date="2013" name="Int. J. Syst. Evol. Microbiol.">
        <title>Kordia antarctica sp. nov., isolated from Antarctic seawater.</title>
        <authorList>
            <person name="Baek K."/>
            <person name="Choi A."/>
            <person name="Kang I."/>
            <person name="Lee K."/>
            <person name="Cho J.C."/>
        </authorList>
    </citation>
    <scope>NUCLEOTIDE SEQUENCE [LARGE SCALE GENOMIC DNA]</scope>
    <source>
        <strain evidence="7 8">IMCC3317</strain>
    </source>
</reference>
<dbReference type="EMBL" id="CP019288">
    <property type="protein sequence ID" value="QHI36386.1"/>
    <property type="molecule type" value="Genomic_DNA"/>
</dbReference>
<dbReference type="KEGG" id="kan:IMCC3317_17480"/>
<keyword evidence="2" id="KW-0677">Repeat</keyword>
<feature type="compositionally biased region" description="Acidic residues" evidence="4">
    <location>
        <begin position="503"/>
        <end position="531"/>
    </location>
</feature>
<dbReference type="GO" id="GO:0016020">
    <property type="term" value="C:membrane"/>
    <property type="evidence" value="ECO:0007669"/>
    <property type="project" value="InterPro"/>
</dbReference>
<evidence type="ECO:0000256" key="4">
    <source>
        <dbReference type="SAM" id="MobiDB-lite"/>
    </source>
</evidence>
<evidence type="ECO:0000256" key="2">
    <source>
        <dbReference type="ARBA" id="ARBA00022737"/>
    </source>
</evidence>
<evidence type="ECO:0000256" key="3">
    <source>
        <dbReference type="ARBA" id="ARBA00022837"/>
    </source>
</evidence>
<dbReference type="Pfam" id="PF03160">
    <property type="entry name" value="Calx-beta"/>
    <property type="match status" value="1"/>
</dbReference>
<feature type="region of interest" description="Disordered" evidence="4">
    <location>
        <begin position="696"/>
        <end position="723"/>
    </location>
</feature>
<dbReference type="InterPro" id="IPR008969">
    <property type="entry name" value="CarboxyPept-like_regulatory"/>
</dbReference>
<dbReference type="InterPro" id="IPR003644">
    <property type="entry name" value="Calx_beta"/>
</dbReference>
<proteinExistence type="predicted"/>
<dbReference type="AlphaFoldDB" id="A0A7L4ZJK7"/>
<evidence type="ECO:0000313" key="7">
    <source>
        <dbReference type="EMBL" id="QHI36386.1"/>
    </source>
</evidence>
<dbReference type="SMART" id="SM00237">
    <property type="entry name" value="Calx_beta"/>
    <property type="match status" value="1"/>
</dbReference>
<evidence type="ECO:0000256" key="1">
    <source>
        <dbReference type="ARBA" id="ARBA00022729"/>
    </source>
</evidence>
<feature type="domain" description="Calx-beta" evidence="6">
    <location>
        <begin position="713"/>
        <end position="815"/>
    </location>
</feature>
<accession>A0A7L4ZJK7</accession>
<dbReference type="GO" id="GO:0007154">
    <property type="term" value="P:cell communication"/>
    <property type="evidence" value="ECO:0007669"/>
    <property type="project" value="InterPro"/>
</dbReference>
<sequence>MKKITLFLSCILILCIFSCEKDDNTVAPIISEEEPIIPINFEENFGTTITARFLGRVVNEQNEPIQGATIQIGNSVTSTDLFGIFSMSDAAAYEKFAYVTATKDGYIIGSRALVPSASEVNRVEIMLLKEDVIATINSGQQATVNLSNGTEVTFDGNFTKEDGSAYSGEVKVILKHLSPDDENMDAMMPGMLFAQDASGDAVALETYGMLVVELRSNSGEELQLATGSSSQISMPLAANTLNPPATIPLWHFDETLGYWIEEGEATLQGNKYVGDVAHFSFWNYDFPYPSIVLCIQLEDENGNPMPYTALDLHSTLLNSTGTYGYTNSNGVECGLVPSGEEFTVIVPGVSCANQPFTTTIGPFTSDTNITIPVIATNQNTTTLTGTFITCDGNNVTNGYMQLFINGTSEIIPVTDGTINYAVSYCGTLDYSIKGIDVTNNQVTSVTTGTLNGSATVDLGVLSSCTGFVDTDGDGIFDSFEDLNGDNDLTNDDTDNDGIPNYQDADDDGDGINTADEDYDGDNDPTNDDTDGDQIPNYLDNQDVVVYSTDVAGEGCDPITYNLDDIITNHYSGQGTANMTYVFYENEADAIAETNPITTSIYQVSLADLVNNGAVIHIKGTSTITGQSDIAYVYLFYGFPDTDNDGLTDCEETTGVDDPNTPLVPTGITNPNDACDPIETSSLIDSDNDGLTDCEETTGTDNIHTPLIPAGTSDPNDSSDPNQAPTLQIAGSGVVIYEGDGLNEWAILSLSHASTEAISVNVQTVDGTATAPLDYSAVNVTVTIPAGDVSMNLANLIPIINDTEVEGTENFFLQATVISGNTTNASALVELEIIDDDVAPSITDFPACRNPTTGTATFDIQSMIPNFVSLSDLQSGLLVFNYYYTEQDARAFSNSGTVQGPLITSQNTMIYAAVWNPHITPSADAAVSILNCIINETPTAVGGLSLTTCDGNSDGFATFDLSQLNTQILQTQPSANFNITYHETPEDAVNNVNPIQAIYTNIITNQQTIYYRIEDFQTGCFNTGAIDLIVDSGC</sequence>
<keyword evidence="3" id="KW-0106">Calcium</keyword>
<feature type="signal peptide" evidence="5">
    <location>
        <begin position="1"/>
        <end position="21"/>
    </location>
</feature>
<evidence type="ECO:0000256" key="5">
    <source>
        <dbReference type="SAM" id="SignalP"/>
    </source>
</evidence>
<dbReference type="GO" id="GO:0005509">
    <property type="term" value="F:calcium ion binding"/>
    <property type="evidence" value="ECO:0007669"/>
    <property type="project" value="InterPro"/>
</dbReference>
<dbReference type="InterPro" id="IPR028974">
    <property type="entry name" value="TSP_type-3_rpt"/>
</dbReference>
<dbReference type="SUPFAM" id="SSF141072">
    <property type="entry name" value="CalX-like"/>
    <property type="match status" value="1"/>
</dbReference>
<name>A0A7L4ZJK7_9FLAO</name>
<feature type="chain" id="PRO_5029470519" description="Calx-beta domain-containing protein" evidence="5">
    <location>
        <begin position="22"/>
        <end position="1033"/>
    </location>
</feature>
<dbReference type="SUPFAM" id="SSF49464">
    <property type="entry name" value="Carboxypeptidase regulatory domain-like"/>
    <property type="match status" value="1"/>
</dbReference>
<dbReference type="RefSeq" id="WP_160129098.1">
    <property type="nucleotide sequence ID" value="NZ_CP019288.1"/>
</dbReference>
<feature type="compositionally biased region" description="Polar residues" evidence="4">
    <location>
        <begin position="712"/>
        <end position="723"/>
    </location>
</feature>
<evidence type="ECO:0000259" key="6">
    <source>
        <dbReference type="SMART" id="SM00237"/>
    </source>
</evidence>
<dbReference type="Proteomes" id="UP000464657">
    <property type="component" value="Chromosome"/>
</dbReference>
<feature type="region of interest" description="Disordered" evidence="4">
    <location>
        <begin position="653"/>
        <end position="673"/>
    </location>
</feature>
<gene>
    <name evidence="7" type="ORF">IMCC3317_17480</name>
</gene>
<feature type="compositionally biased region" description="Acidic residues" evidence="4">
    <location>
        <begin position="485"/>
        <end position="495"/>
    </location>
</feature>
<dbReference type="InterPro" id="IPR038081">
    <property type="entry name" value="CalX-like_sf"/>
</dbReference>
<dbReference type="Gene3D" id="2.60.40.2030">
    <property type="match status" value="1"/>
</dbReference>
<keyword evidence="8" id="KW-1185">Reference proteome</keyword>
<feature type="region of interest" description="Disordered" evidence="4">
    <location>
        <begin position="485"/>
        <end position="536"/>
    </location>
</feature>
<dbReference type="Gene3D" id="4.10.1080.10">
    <property type="entry name" value="TSP type-3 repeat"/>
    <property type="match status" value="1"/>
</dbReference>
<evidence type="ECO:0000313" key="8">
    <source>
        <dbReference type="Proteomes" id="UP000464657"/>
    </source>
</evidence>
<dbReference type="OrthoDB" id="973965at2"/>
<keyword evidence="1 5" id="KW-0732">Signal</keyword>